<protein>
    <submittedName>
        <fullName evidence="2">Uncharacterized protein</fullName>
    </submittedName>
</protein>
<dbReference type="AlphaFoldDB" id="A0A4C1VK88"/>
<keyword evidence="3" id="KW-1185">Reference proteome</keyword>
<proteinExistence type="predicted"/>
<gene>
    <name evidence="2" type="ORF">EVAR_95700_1</name>
</gene>
<dbReference type="EMBL" id="BGZK01000356">
    <property type="protein sequence ID" value="GBP38950.1"/>
    <property type="molecule type" value="Genomic_DNA"/>
</dbReference>
<accession>A0A4C1VK88</accession>
<sequence length="134" mass="14437">MRSGEVVVPRRPRAALSSPADGRRKSDITVKTHRSTIETSSMFPSSKLILTSAKPISSVKARHVTMPQILILSDDNFIEPPRAAARGRGSAGAAVCGSPNLVVAFRKKIIGELKTGCLYYSIVSTSSNLRRAEE</sequence>
<evidence type="ECO:0000256" key="1">
    <source>
        <dbReference type="SAM" id="MobiDB-lite"/>
    </source>
</evidence>
<comment type="caution">
    <text evidence="2">The sequence shown here is derived from an EMBL/GenBank/DDBJ whole genome shotgun (WGS) entry which is preliminary data.</text>
</comment>
<name>A0A4C1VK88_EUMVA</name>
<dbReference type="Proteomes" id="UP000299102">
    <property type="component" value="Unassembled WGS sequence"/>
</dbReference>
<evidence type="ECO:0000313" key="2">
    <source>
        <dbReference type="EMBL" id="GBP38950.1"/>
    </source>
</evidence>
<reference evidence="2 3" key="1">
    <citation type="journal article" date="2019" name="Commun. Biol.">
        <title>The bagworm genome reveals a unique fibroin gene that provides high tensile strength.</title>
        <authorList>
            <person name="Kono N."/>
            <person name="Nakamura H."/>
            <person name="Ohtoshi R."/>
            <person name="Tomita M."/>
            <person name="Numata K."/>
            <person name="Arakawa K."/>
        </authorList>
    </citation>
    <scope>NUCLEOTIDE SEQUENCE [LARGE SCALE GENOMIC DNA]</scope>
</reference>
<organism evidence="2 3">
    <name type="scientific">Eumeta variegata</name>
    <name type="common">Bagworm moth</name>
    <name type="synonym">Eumeta japonica</name>
    <dbReference type="NCBI Taxonomy" id="151549"/>
    <lineage>
        <taxon>Eukaryota</taxon>
        <taxon>Metazoa</taxon>
        <taxon>Ecdysozoa</taxon>
        <taxon>Arthropoda</taxon>
        <taxon>Hexapoda</taxon>
        <taxon>Insecta</taxon>
        <taxon>Pterygota</taxon>
        <taxon>Neoptera</taxon>
        <taxon>Endopterygota</taxon>
        <taxon>Lepidoptera</taxon>
        <taxon>Glossata</taxon>
        <taxon>Ditrysia</taxon>
        <taxon>Tineoidea</taxon>
        <taxon>Psychidae</taxon>
        <taxon>Oiketicinae</taxon>
        <taxon>Eumeta</taxon>
    </lineage>
</organism>
<feature type="region of interest" description="Disordered" evidence="1">
    <location>
        <begin position="1"/>
        <end position="27"/>
    </location>
</feature>
<evidence type="ECO:0000313" key="3">
    <source>
        <dbReference type="Proteomes" id="UP000299102"/>
    </source>
</evidence>